<accession>A0ABW5YET7</accession>
<name>A0ABW5YET7_9SPHI</name>
<protein>
    <submittedName>
        <fullName evidence="2">DUF4397 domain-containing protein</fullName>
    </submittedName>
</protein>
<reference evidence="3" key="1">
    <citation type="journal article" date="2019" name="Int. J. Syst. Evol. Microbiol.">
        <title>The Global Catalogue of Microorganisms (GCM) 10K type strain sequencing project: providing services to taxonomists for standard genome sequencing and annotation.</title>
        <authorList>
            <consortium name="The Broad Institute Genomics Platform"/>
            <consortium name="The Broad Institute Genome Sequencing Center for Infectious Disease"/>
            <person name="Wu L."/>
            <person name="Ma J."/>
        </authorList>
    </citation>
    <scope>NUCLEOTIDE SEQUENCE [LARGE SCALE GENOMIC DNA]</scope>
    <source>
        <strain evidence="3">KCTC 22437</strain>
    </source>
</reference>
<sequence length="222" mass="23377">MNSKVILFVVLVALTGFIACKKSGDQAPTTITNEISLINATGDTLNVYENGTRVNSGSNLLPSGQYTDLQIIAGTQRYQFKKAGNPNTLFETELTLDTPFAYTVFVAGQSSDKVFAIKGSDTLKVTDTTAHIRYINASPDAGDISFTISTYPTVAGVTFKSATSFVSVPKGLVYYSMVRPDGSILASGNLTLSAGVSYNLFSKGLVAGKGTSALGARILTAQ</sequence>
<comment type="caution">
    <text evidence="2">The sequence shown here is derived from an EMBL/GenBank/DDBJ whole genome shotgun (WGS) entry which is preliminary data.</text>
</comment>
<dbReference type="PROSITE" id="PS51257">
    <property type="entry name" value="PROKAR_LIPOPROTEIN"/>
    <property type="match status" value="1"/>
</dbReference>
<organism evidence="2 3">
    <name type="scientific">Mucilaginibacter ximonensis</name>
    <dbReference type="NCBI Taxonomy" id="538021"/>
    <lineage>
        <taxon>Bacteria</taxon>
        <taxon>Pseudomonadati</taxon>
        <taxon>Bacteroidota</taxon>
        <taxon>Sphingobacteriia</taxon>
        <taxon>Sphingobacteriales</taxon>
        <taxon>Sphingobacteriaceae</taxon>
        <taxon>Mucilaginibacter</taxon>
    </lineage>
</organism>
<keyword evidence="3" id="KW-1185">Reference proteome</keyword>
<evidence type="ECO:0000313" key="3">
    <source>
        <dbReference type="Proteomes" id="UP001597557"/>
    </source>
</evidence>
<dbReference type="InterPro" id="IPR025510">
    <property type="entry name" value="DUF4397"/>
</dbReference>
<dbReference type="RefSeq" id="WP_377187248.1">
    <property type="nucleotide sequence ID" value="NZ_JBHUPD010000003.1"/>
</dbReference>
<dbReference type="Proteomes" id="UP001597557">
    <property type="component" value="Unassembled WGS sequence"/>
</dbReference>
<evidence type="ECO:0000259" key="1">
    <source>
        <dbReference type="Pfam" id="PF14344"/>
    </source>
</evidence>
<gene>
    <name evidence="2" type="ORF">ACFS5N_15055</name>
</gene>
<feature type="domain" description="DUF4397" evidence="1">
    <location>
        <begin position="35"/>
        <end position="145"/>
    </location>
</feature>
<proteinExistence type="predicted"/>
<dbReference type="EMBL" id="JBHUPD010000003">
    <property type="protein sequence ID" value="MFD2873802.1"/>
    <property type="molecule type" value="Genomic_DNA"/>
</dbReference>
<dbReference type="Pfam" id="PF14344">
    <property type="entry name" value="DUF4397"/>
    <property type="match status" value="1"/>
</dbReference>
<evidence type="ECO:0000313" key="2">
    <source>
        <dbReference type="EMBL" id="MFD2873802.1"/>
    </source>
</evidence>